<feature type="non-terminal residue" evidence="1">
    <location>
        <position position="92"/>
    </location>
</feature>
<reference evidence="1 2" key="1">
    <citation type="journal article" date="2013" name="Curr. Biol.">
        <title>The Genome of the Foraminiferan Reticulomyxa filosa.</title>
        <authorList>
            <person name="Glockner G."/>
            <person name="Hulsmann N."/>
            <person name="Schleicher M."/>
            <person name="Noegel A.A."/>
            <person name="Eichinger L."/>
            <person name="Gallinger C."/>
            <person name="Pawlowski J."/>
            <person name="Sierra R."/>
            <person name="Euteneuer U."/>
            <person name="Pillet L."/>
            <person name="Moustafa A."/>
            <person name="Platzer M."/>
            <person name="Groth M."/>
            <person name="Szafranski K."/>
            <person name="Schliwa M."/>
        </authorList>
    </citation>
    <scope>NUCLEOTIDE SEQUENCE [LARGE SCALE GENOMIC DNA]</scope>
</reference>
<keyword evidence="2" id="KW-1185">Reference proteome</keyword>
<dbReference type="EMBL" id="ASPP01035422">
    <property type="protein sequence ID" value="ETO02581.1"/>
    <property type="molecule type" value="Genomic_DNA"/>
</dbReference>
<evidence type="ECO:0000313" key="1">
    <source>
        <dbReference type="EMBL" id="ETO02581.1"/>
    </source>
</evidence>
<dbReference type="Proteomes" id="UP000023152">
    <property type="component" value="Unassembled WGS sequence"/>
</dbReference>
<protein>
    <submittedName>
        <fullName evidence="1">Uncharacterized protein</fullName>
    </submittedName>
</protein>
<proteinExistence type="predicted"/>
<accession>X6LMH6</accession>
<dbReference type="AlphaFoldDB" id="X6LMH6"/>
<feature type="non-terminal residue" evidence="1">
    <location>
        <position position="1"/>
    </location>
</feature>
<gene>
    <name evidence="1" type="ORF">RFI_34837</name>
</gene>
<sequence length="92" mass="10863">GKCFVIEPYGNEEVIFKAIDLSDKGRIERSKEANWKQLLQIIKEQLKLTDTSTFLFIKKDNPNDQIDNEDDLMDLWNELNKSKTAMYYTLKM</sequence>
<name>X6LMH6_RETFI</name>
<evidence type="ECO:0000313" key="2">
    <source>
        <dbReference type="Proteomes" id="UP000023152"/>
    </source>
</evidence>
<comment type="caution">
    <text evidence="1">The sequence shown here is derived from an EMBL/GenBank/DDBJ whole genome shotgun (WGS) entry which is preliminary data.</text>
</comment>
<organism evidence="1 2">
    <name type="scientific">Reticulomyxa filosa</name>
    <dbReference type="NCBI Taxonomy" id="46433"/>
    <lineage>
        <taxon>Eukaryota</taxon>
        <taxon>Sar</taxon>
        <taxon>Rhizaria</taxon>
        <taxon>Retaria</taxon>
        <taxon>Foraminifera</taxon>
        <taxon>Monothalamids</taxon>
        <taxon>Reticulomyxidae</taxon>
        <taxon>Reticulomyxa</taxon>
    </lineage>
</organism>